<dbReference type="EMBL" id="KV424098">
    <property type="protein sequence ID" value="KZT51637.1"/>
    <property type="molecule type" value="Genomic_DNA"/>
</dbReference>
<dbReference type="InParanoid" id="A0A165CXV4"/>
<evidence type="ECO:0000313" key="3">
    <source>
        <dbReference type="Proteomes" id="UP000076842"/>
    </source>
</evidence>
<organism evidence="2 3">
    <name type="scientific">Calocera cornea HHB12733</name>
    <dbReference type="NCBI Taxonomy" id="1353952"/>
    <lineage>
        <taxon>Eukaryota</taxon>
        <taxon>Fungi</taxon>
        <taxon>Dikarya</taxon>
        <taxon>Basidiomycota</taxon>
        <taxon>Agaricomycotina</taxon>
        <taxon>Dacrymycetes</taxon>
        <taxon>Dacrymycetales</taxon>
        <taxon>Dacrymycetaceae</taxon>
        <taxon>Calocera</taxon>
    </lineage>
</organism>
<accession>A0A165CXV4</accession>
<gene>
    <name evidence="2" type="ORF">CALCODRAFT_487771</name>
</gene>
<name>A0A165CXV4_9BASI</name>
<reference evidence="2 3" key="1">
    <citation type="journal article" date="2016" name="Mol. Biol. Evol.">
        <title>Comparative Genomics of Early-Diverging Mushroom-Forming Fungi Provides Insights into the Origins of Lignocellulose Decay Capabilities.</title>
        <authorList>
            <person name="Nagy L.G."/>
            <person name="Riley R."/>
            <person name="Tritt A."/>
            <person name="Adam C."/>
            <person name="Daum C."/>
            <person name="Floudas D."/>
            <person name="Sun H."/>
            <person name="Yadav J.S."/>
            <person name="Pangilinan J."/>
            <person name="Larsson K.H."/>
            <person name="Matsuura K."/>
            <person name="Barry K."/>
            <person name="Labutti K."/>
            <person name="Kuo R."/>
            <person name="Ohm R.A."/>
            <person name="Bhattacharya S.S."/>
            <person name="Shirouzu T."/>
            <person name="Yoshinaga Y."/>
            <person name="Martin F.M."/>
            <person name="Grigoriev I.V."/>
            <person name="Hibbett D.S."/>
        </authorList>
    </citation>
    <scope>NUCLEOTIDE SEQUENCE [LARGE SCALE GENOMIC DNA]</scope>
    <source>
        <strain evidence="2 3">HHB12733</strain>
    </source>
</reference>
<evidence type="ECO:0000313" key="2">
    <source>
        <dbReference type="EMBL" id="KZT51637.1"/>
    </source>
</evidence>
<keyword evidence="3" id="KW-1185">Reference proteome</keyword>
<dbReference type="STRING" id="1353952.A0A165CXV4"/>
<feature type="region of interest" description="Disordered" evidence="1">
    <location>
        <begin position="1"/>
        <end position="27"/>
    </location>
</feature>
<dbReference type="AlphaFoldDB" id="A0A165CXV4"/>
<dbReference type="Proteomes" id="UP000076842">
    <property type="component" value="Unassembled WGS sequence"/>
</dbReference>
<evidence type="ECO:0000256" key="1">
    <source>
        <dbReference type="SAM" id="MobiDB-lite"/>
    </source>
</evidence>
<sequence length="94" mass="10631">MHLGSNDASELKVPGRAKSKNEQTSVEKFHSLREVHSTAWDTRRHEKAQEFLNHFVRQNIAKIDEIPCEQSLKLVTLPAALRVGFGFGGFKAEE</sequence>
<protein>
    <submittedName>
        <fullName evidence="2">Uncharacterized protein</fullName>
    </submittedName>
</protein>
<proteinExistence type="predicted"/>
<dbReference type="OrthoDB" id="423221at2759"/>